<sequence>MSTAAGRLHRRREVMSVGVTDHEIRRRCTGGSWHRVRRGAYAESSVLAGLDTVARHRLAIAALLPDMACDAVVSHQSAAVVLGAPMAPALLDRVHVTRNRRHGGRIKANLQVHCAPVDLVAERDTVLVTTPARTIVDLARTVAFEPAVVVGDALCRDFGVTVAALAAELEAARGRRGIDAARRVIDFLDPRSRGVDHSRIRVLLQRLGLPPAAASGLVHAEDGSVLGSVDLYLEHPGVVLTVDGSGPDTPRADHGAAPADTVLRHYGFHPVRVSWRELATGTAGYRLQAAVREARAVRPRGFIRPAPLSGSQPLTSRSLRDRGAAVETGRPRGRCD</sequence>
<protein>
    <recommendedName>
        <fullName evidence="4">AbiEi antitoxin C-terminal domain-containing protein</fullName>
    </recommendedName>
</protein>
<feature type="region of interest" description="Disordered" evidence="1">
    <location>
        <begin position="303"/>
        <end position="336"/>
    </location>
</feature>
<accession>A0A846Y5A9</accession>
<dbReference type="AlphaFoldDB" id="A0A846Y5A9"/>
<dbReference type="EMBL" id="JAAXOP010000018">
    <property type="protein sequence ID" value="NKY53445.1"/>
    <property type="molecule type" value="Genomic_DNA"/>
</dbReference>
<keyword evidence="3" id="KW-1185">Reference proteome</keyword>
<dbReference type="Proteomes" id="UP000565711">
    <property type="component" value="Unassembled WGS sequence"/>
</dbReference>
<evidence type="ECO:0000313" key="2">
    <source>
        <dbReference type="EMBL" id="NKY53445.1"/>
    </source>
</evidence>
<name>A0A846Y5A9_9NOCA</name>
<comment type="caution">
    <text evidence="2">The sequence shown here is derived from an EMBL/GenBank/DDBJ whole genome shotgun (WGS) entry which is preliminary data.</text>
</comment>
<feature type="compositionally biased region" description="Basic and acidic residues" evidence="1">
    <location>
        <begin position="318"/>
        <end position="336"/>
    </location>
</feature>
<gene>
    <name evidence="2" type="ORF">HGA08_24930</name>
</gene>
<organism evidence="2 3">
    <name type="scientific">Nocardia vermiculata</name>
    <dbReference type="NCBI Taxonomy" id="257274"/>
    <lineage>
        <taxon>Bacteria</taxon>
        <taxon>Bacillati</taxon>
        <taxon>Actinomycetota</taxon>
        <taxon>Actinomycetes</taxon>
        <taxon>Mycobacteriales</taxon>
        <taxon>Nocardiaceae</taxon>
        <taxon>Nocardia</taxon>
    </lineage>
</organism>
<dbReference type="RefSeq" id="WP_157102981.1">
    <property type="nucleotide sequence ID" value="NZ_JAAXOP010000018.1"/>
</dbReference>
<proteinExistence type="predicted"/>
<evidence type="ECO:0000313" key="3">
    <source>
        <dbReference type="Proteomes" id="UP000565711"/>
    </source>
</evidence>
<evidence type="ECO:0008006" key="4">
    <source>
        <dbReference type="Google" id="ProtNLM"/>
    </source>
</evidence>
<evidence type="ECO:0000256" key="1">
    <source>
        <dbReference type="SAM" id="MobiDB-lite"/>
    </source>
</evidence>
<reference evidence="2 3" key="1">
    <citation type="submission" date="2020-04" db="EMBL/GenBank/DDBJ databases">
        <title>MicrobeNet Type strains.</title>
        <authorList>
            <person name="Nicholson A.C."/>
        </authorList>
    </citation>
    <scope>NUCLEOTIDE SEQUENCE [LARGE SCALE GENOMIC DNA]</scope>
    <source>
        <strain evidence="2 3">JCM 12354</strain>
    </source>
</reference>